<name>A0ABU2DU99_9MICC</name>
<dbReference type="InterPro" id="IPR050712">
    <property type="entry name" value="NAD(P)H-dep_reductase"/>
</dbReference>
<dbReference type="Proteomes" id="UP001251870">
    <property type="component" value="Unassembled WGS sequence"/>
</dbReference>
<gene>
    <name evidence="2" type="ORF">RIL96_10390</name>
</gene>
<organism evidence="2 3">
    <name type="scientific">Nesterenkonia aerolata</name>
    <dbReference type="NCBI Taxonomy" id="3074079"/>
    <lineage>
        <taxon>Bacteria</taxon>
        <taxon>Bacillati</taxon>
        <taxon>Actinomycetota</taxon>
        <taxon>Actinomycetes</taxon>
        <taxon>Micrococcales</taxon>
        <taxon>Micrococcaceae</taxon>
        <taxon>Nesterenkonia</taxon>
    </lineage>
</organism>
<dbReference type="SUPFAM" id="SSF52218">
    <property type="entry name" value="Flavoproteins"/>
    <property type="match status" value="1"/>
</dbReference>
<dbReference type="PANTHER" id="PTHR30543:SF21">
    <property type="entry name" value="NAD(P)H-DEPENDENT FMN REDUCTASE LOT6"/>
    <property type="match status" value="1"/>
</dbReference>
<dbReference type="EMBL" id="JAVKGR010000014">
    <property type="protein sequence ID" value="MDR8019971.1"/>
    <property type="molecule type" value="Genomic_DNA"/>
</dbReference>
<dbReference type="Gene3D" id="3.40.50.360">
    <property type="match status" value="1"/>
</dbReference>
<reference evidence="2 3" key="1">
    <citation type="submission" date="2023-09" db="EMBL/GenBank/DDBJ databases">
        <title>Description of three actinobacteria isolated from air of manufacturing shop in a pharmaceutical factory.</title>
        <authorList>
            <person name="Zhang D.-F."/>
        </authorList>
    </citation>
    <scope>NUCLEOTIDE SEQUENCE [LARGE SCALE GENOMIC DNA]</scope>
    <source>
        <strain evidence="2 3">LY-0111</strain>
    </source>
</reference>
<protein>
    <submittedName>
        <fullName evidence="2">NADPH-dependent FMN reductase</fullName>
        <ecNumber evidence="2">1.-.-.-</ecNumber>
    </submittedName>
</protein>
<keyword evidence="3" id="KW-1185">Reference proteome</keyword>
<dbReference type="EC" id="1.-.-.-" evidence="2"/>
<evidence type="ECO:0000313" key="3">
    <source>
        <dbReference type="Proteomes" id="UP001251870"/>
    </source>
</evidence>
<proteinExistence type="predicted"/>
<evidence type="ECO:0000313" key="2">
    <source>
        <dbReference type="EMBL" id="MDR8019971.1"/>
    </source>
</evidence>
<dbReference type="RefSeq" id="WP_310548958.1">
    <property type="nucleotide sequence ID" value="NZ_JAVKGR010000014.1"/>
</dbReference>
<dbReference type="InterPro" id="IPR005025">
    <property type="entry name" value="FMN_Rdtase-like_dom"/>
</dbReference>
<dbReference type="GO" id="GO:0016491">
    <property type="term" value="F:oxidoreductase activity"/>
    <property type="evidence" value="ECO:0007669"/>
    <property type="project" value="UniProtKB-KW"/>
</dbReference>
<sequence length="179" mass="19099">MTTIGYIVGSWAEGSVNQKLARTLVAQAPEDTQMVDLDIRELPLYGRHLDEDFPQVMQDFKDRASAVDGLLIVTPEHNQSFPAAVKNAVDILTRPGGTSVLGGMPVTIAGTSPGRFGTISSQSQLRQFLPMLGVRFMGSPNLAVGGAGDVFAEDGTADAQTTERARKFIAAFVDFVRAG</sequence>
<dbReference type="Pfam" id="PF03358">
    <property type="entry name" value="FMN_red"/>
    <property type="match status" value="1"/>
</dbReference>
<accession>A0ABU2DU99</accession>
<feature type="domain" description="NADPH-dependent FMN reductase-like" evidence="1">
    <location>
        <begin position="3"/>
        <end position="147"/>
    </location>
</feature>
<dbReference type="InterPro" id="IPR029039">
    <property type="entry name" value="Flavoprotein-like_sf"/>
</dbReference>
<comment type="caution">
    <text evidence="2">The sequence shown here is derived from an EMBL/GenBank/DDBJ whole genome shotgun (WGS) entry which is preliminary data.</text>
</comment>
<dbReference type="PANTHER" id="PTHR30543">
    <property type="entry name" value="CHROMATE REDUCTASE"/>
    <property type="match status" value="1"/>
</dbReference>
<evidence type="ECO:0000259" key="1">
    <source>
        <dbReference type="Pfam" id="PF03358"/>
    </source>
</evidence>
<keyword evidence="2" id="KW-0560">Oxidoreductase</keyword>